<protein>
    <submittedName>
        <fullName evidence="2">Uncharacterized protein</fullName>
    </submittedName>
</protein>
<feature type="region of interest" description="Disordered" evidence="1">
    <location>
        <begin position="1"/>
        <end position="40"/>
    </location>
</feature>
<dbReference type="EMBL" id="JADCNM010000008">
    <property type="protein sequence ID" value="KAG0472164.1"/>
    <property type="molecule type" value="Genomic_DNA"/>
</dbReference>
<accession>A0A835UQR1</accession>
<sequence>MKRKEGTGRKRWSKGSGEAKLMGLRSNDSPRKEGMAGREVISLPQDIFLFSLDVTAPKHHTRSETRTVTNEEVGGGGVGVRDKEEEQAEYDRKPDVGKPPSASDSNTPLWNDEKGDGNDKEHGLG</sequence>
<organism evidence="2 3">
    <name type="scientific">Vanilla planifolia</name>
    <name type="common">Vanilla</name>
    <dbReference type="NCBI Taxonomy" id="51239"/>
    <lineage>
        <taxon>Eukaryota</taxon>
        <taxon>Viridiplantae</taxon>
        <taxon>Streptophyta</taxon>
        <taxon>Embryophyta</taxon>
        <taxon>Tracheophyta</taxon>
        <taxon>Spermatophyta</taxon>
        <taxon>Magnoliopsida</taxon>
        <taxon>Liliopsida</taxon>
        <taxon>Asparagales</taxon>
        <taxon>Orchidaceae</taxon>
        <taxon>Vanilloideae</taxon>
        <taxon>Vanilleae</taxon>
        <taxon>Vanilla</taxon>
    </lineage>
</organism>
<feature type="compositionally biased region" description="Basic and acidic residues" evidence="1">
    <location>
        <begin position="111"/>
        <end position="125"/>
    </location>
</feature>
<dbReference type="Proteomes" id="UP000639772">
    <property type="component" value="Unassembled WGS sequence"/>
</dbReference>
<dbReference type="AlphaFoldDB" id="A0A835UQR1"/>
<comment type="caution">
    <text evidence="2">The sequence shown here is derived from an EMBL/GenBank/DDBJ whole genome shotgun (WGS) entry which is preliminary data.</text>
</comment>
<evidence type="ECO:0000313" key="3">
    <source>
        <dbReference type="Proteomes" id="UP000639772"/>
    </source>
</evidence>
<name>A0A835UQR1_VANPL</name>
<gene>
    <name evidence="2" type="ORF">HPP92_016710</name>
</gene>
<evidence type="ECO:0000313" key="2">
    <source>
        <dbReference type="EMBL" id="KAG0472164.1"/>
    </source>
</evidence>
<proteinExistence type="predicted"/>
<reference evidence="2 3" key="1">
    <citation type="journal article" date="2020" name="Nat. Food">
        <title>A phased Vanilla planifolia genome enables genetic improvement of flavour and production.</title>
        <authorList>
            <person name="Hasing T."/>
            <person name="Tang H."/>
            <person name="Brym M."/>
            <person name="Khazi F."/>
            <person name="Huang T."/>
            <person name="Chambers A.H."/>
        </authorList>
    </citation>
    <scope>NUCLEOTIDE SEQUENCE [LARGE SCALE GENOMIC DNA]</scope>
    <source>
        <tissue evidence="2">Leaf</tissue>
    </source>
</reference>
<feature type="region of interest" description="Disordered" evidence="1">
    <location>
        <begin position="57"/>
        <end position="125"/>
    </location>
</feature>
<evidence type="ECO:0000256" key="1">
    <source>
        <dbReference type="SAM" id="MobiDB-lite"/>
    </source>
</evidence>
<feature type="compositionally biased region" description="Basic and acidic residues" evidence="1">
    <location>
        <begin position="80"/>
        <end position="96"/>
    </location>
</feature>